<dbReference type="GO" id="GO:0061709">
    <property type="term" value="P:reticulophagy"/>
    <property type="evidence" value="ECO:0007669"/>
    <property type="project" value="TreeGrafter"/>
</dbReference>
<evidence type="ECO:0000259" key="13">
    <source>
        <dbReference type="PROSITE" id="PS51387"/>
    </source>
</evidence>
<dbReference type="InterPro" id="IPR008271">
    <property type="entry name" value="Ser/Thr_kinase_AS"/>
</dbReference>
<feature type="compositionally biased region" description="Low complexity" evidence="9">
    <location>
        <begin position="1126"/>
        <end position="1135"/>
    </location>
</feature>
<dbReference type="InterPro" id="IPR016166">
    <property type="entry name" value="FAD-bd_PCMH"/>
</dbReference>
<evidence type="ECO:0000259" key="12">
    <source>
        <dbReference type="PROSITE" id="PS50011"/>
    </source>
</evidence>
<dbReference type="Pfam" id="PF21127">
    <property type="entry name" value="ATG1-like_MIT2"/>
    <property type="match status" value="1"/>
</dbReference>
<dbReference type="GO" id="GO:0042594">
    <property type="term" value="P:response to starvation"/>
    <property type="evidence" value="ECO:0007669"/>
    <property type="project" value="TreeGrafter"/>
</dbReference>
<dbReference type="GO" id="GO:0000045">
    <property type="term" value="P:autophagosome assembly"/>
    <property type="evidence" value="ECO:0007669"/>
    <property type="project" value="TreeGrafter"/>
</dbReference>
<dbReference type="InterPro" id="IPR016169">
    <property type="entry name" value="FAD-bd_PCMH_sub2"/>
</dbReference>
<dbReference type="InterPro" id="IPR045269">
    <property type="entry name" value="Atg1-like"/>
</dbReference>
<accession>A0A8H3C7J7</accession>
<comment type="caution">
    <text evidence="14">The sequence shown here is derived from an EMBL/GenBank/DDBJ whole genome shotgun (WGS) entry which is preliminary data.</text>
</comment>
<evidence type="ECO:0000256" key="5">
    <source>
        <dbReference type="ARBA" id="ARBA00022777"/>
    </source>
</evidence>
<dbReference type="GO" id="GO:0071949">
    <property type="term" value="F:FAD binding"/>
    <property type="evidence" value="ECO:0007669"/>
    <property type="project" value="InterPro"/>
</dbReference>
<keyword evidence="6" id="KW-0067">ATP-binding</keyword>
<feature type="compositionally biased region" description="Basic and acidic residues" evidence="9">
    <location>
        <begin position="930"/>
        <end position="939"/>
    </location>
</feature>
<dbReference type="PROSITE" id="PS50011">
    <property type="entry name" value="PROTEIN_KINASE_DOM"/>
    <property type="match status" value="1"/>
</dbReference>
<dbReference type="PANTHER" id="PTHR24348">
    <property type="entry name" value="SERINE/THREONINE-PROTEIN KINASE UNC-51-RELATED"/>
    <property type="match status" value="1"/>
</dbReference>
<feature type="region of interest" description="Disordered" evidence="9">
    <location>
        <begin position="917"/>
        <end position="972"/>
    </location>
</feature>
<dbReference type="InterPro" id="IPR011009">
    <property type="entry name" value="Kinase-like_dom_sf"/>
</dbReference>
<feature type="compositionally biased region" description="Low complexity" evidence="9">
    <location>
        <begin position="1149"/>
        <end position="1162"/>
    </location>
</feature>
<dbReference type="InterPro" id="IPR006094">
    <property type="entry name" value="Oxid_FAD_bind_N"/>
</dbReference>
<dbReference type="Pfam" id="PF12063">
    <property type="entry name" value="ATG1-like_MIT1"/>
    <property type="match status" value="1"/>
</dbReference>
<dbReference type="SMART" id="SM00220">
    <property type="entry name" value="S_TKc"/>
    <property type="match status" value="1"/>
</dbReference>
<gene>
    <name evidence="14" type="ORF">RDB_LOCUS182377</name>
</gene>
<dbReference type="Gene3D" id="3.30.465.10">
    <property type="match status" value="2"/>
</dbReference>
<evidence type="ECO:0000256" key="6">
    <source>
        <dbReference type="ARBA" id="ARBA00022840"/>
    </source>
</evidence>
<evidence type="ECO:0000256" key="3">
    <source>
        <dbReference type="ARBA" id="ARBA00022679"/>
    </source>
</evidence>
<evidence type="ECO:0000256" key="1">
    <source>
        <dbReference type="ARBA" id="ARBA00005466"/>
    </source>
</evidence>
<evidence type="ECO:0000256" key="7">
    <source>
        <dbReference type="ARBA" id="ARBA00030237"/>
    </source>
</evidence>
<evidence type="ECO:0000313" key="15">
    <source>
        <dbReference type="Proteomes" id="UP000663846"/>
    </source>
</evidence>
<dbReference type="EC" id="2.7.11.1" evidence="2"/>
<dbReference type="Proteomes" id="UP000663846">
    <property type="component" value="Unassembled WGS sequence"/>
</dbReference>
<feature type="region of interest" description="Disordered" evidence="9">
    <location>
        <begin position="1029"/>
        <end position="1056"/>
    </location>
</feature>
<dbReference type="InterPro" id="IPR012951">
    <property type="entry name" value="BBE"/>
</dbReference>
<dbReference type="InterPro" id="IPR000719">
    <property type="entry name" value="Prot_kinase_dom"/>
</dbReference>
<dbReference type="Pfam" id="PF01565">
    <property type="entry name" value="FAD_binding_4"/>
    <property type="match status" value="1"/>
</dbReference>
<evidence type="ECO:0000256" key="11">
    <source>
        <dbReference type="SAM" id="SignalP"/>
    </source>
</evidence>
<keyword evidence="4" id="KW-0547">Nucleotide-binding</keyword>
<feature type="signal peptide" evidence="11">
    <location>
        <begin position="1"/>
        <end position="21"/>
    </location>
</feature>
<dbReference type="PROSITE" id="PS00108">
    <property type="entry name" value="PROTEIN_KINASE_ST"/>
    <property type="match status" value="1"/>
</dbReference>
<evidence type="ECO:0000256" key="4">
    <source>
        <dbReference type="ARBA" id="ARBA00022741"/>
    </source>
</evidence>
<name>A0A8H3C7J7_9AGAM</name>
<dbReference type="GO" id="GO:0034045">
    <property type="term" value="C:phagophore assembly site membrane"/>
    <property type="evidence" value="ECO:0007669"/>
    <property type="project" value="TreeGrafter"/>
</dbReference>
<dbReference type="GO" id="GO:0000422">
    <property type="term" value="P:autophagy of mitochondrion"/>
    <property type="evidence" value="ECO:0007669"/>
    <property type="project" value="TreeGrafter"/>
</dbReference>
<evidence type="ECO:0000256" key="2">
    <source>
        <dbReference type="ARBA" id="ARBA00012513"/>
    </source>
</evidence>
<feature type="compositionally biased region" description="Polar residues" evidence="9">
    <location>
        <begin position="1029"/>
        <end position="1039"/>
    </location>
</feature>
<keyword evidence="3" id="KW-0808">Transferase</keyword>
<evidence type="ECO:0000256" key="10">
    <source>
        <dbReference type="SAM" id="Phobius"/>
    </source>
</evidence>
<feature type="domain" description="Protein kinase" evidence="12">
    <location>
        <begin position="527"/>
        <end position="871"/>
    </location>
</feature>
<keyword evidence="11" id="KW-0732">Signal</keyword>
<sequence length="1419" mass="153802">MVRGLTAAGLIAAATLSSVRADENNSTITAKFQNANTTYVPAIAKVPKAVWSVLNGVVGGRLYTNGAPFSRPCFSNGTSTGSLNADACSAVQANYLSNVFRADNIGAYINTQWETCQKTQANCYLDYTNPSNPAAFTPPATCAQGSVSAYYIDVRNGIDVIAAFVFSRLTSVPLVIKNSGHDYKGRSSAPNALTLWTHNIKYINYNAKFQPDSCSSVTATPAVTYGAGQDFASLYQFAEDNGLTFLGGTDKTVGAAGGWVQGGGHGMLSNTLGLGVDRVLQFKVITPDGLIRTANACQNSDLFWALRGGGGGTFGVVLEATSRVEPKIPTQSIFVKFNPVTAHVVAYMSTIIENSVKWAEDGWGGYISPNYAIFATPKLNRTEAEASMAPLMQVVASFGSDVIKNEFTSYETFLPLFNNVVANAAAPVGRPFTMATRIVPAANFATAEGRSALLSAMLSAFTTVGGAAQIMVTAPYSYNATSPSDVSVTPAWRNALWHTLLVGFWNYNSTADQQATVYSTVSAAADKLRAITPGSGAYQNEADVSEPDHENSFWGSNYDRLVSIKKKYDPKGLLECWHCETRKAVAIKTISRSILTTKLLDNLESEINILKSLKNKHITELTDIVKAQRNIYLIMEFCSGGDLSSYIKHRGRIAALHTPTSPAPAFLPHPKVGGLSDSVVRSFIGQLSSAMKFLRARDLIHRDVKPQNLLLSPANSVDEYACVGKGGWIPGPVGTPILKVADFGFARILPNASMAETLCGSPLYMAPEILRYEKYDAKADLWSVGAVVYEAAVGRPPFRAQNHIELLKKIDHARSRVHFPDEDPKNADAIARGDLVPVSAAVKTLIRSLLKRKSVERKSFDDFFAMSEEVVKPVMEPERDVGSELADAMKDTTIDGSIGTAGTGAVSANGSLKIELRASRRAPQPPPKSAVEKPTEPVERPASPTSDGGDKPKRRKARGEIEAGAGGGPEIDVKAVMPQSTFKFRRAVRPEDAKVVERTAGPPLGREETLIEFPGPRPKPLPMVNGQLKKTGSNQSLHSTKGRPIPEGEEEGDNDGDMRKEYVLVDETNAVEFNRVVDGISELDHARLARPTIRTTKSTPPTSSTIAPIDVPTSASPTRVNGIHQPSPASTPASALARALNLASKKLFGTSASSQHSGSSTGPAEGSPAGQRRQILLPPTTEPDTEEEHLLGTLEDLAQKAETIAAWADSKYTLVDARPTKPIADPARFTRAIGESTKGAETRRKHEVEVEMAAVTAIGLYMAVMSFATGAIVIARRFLDGREGVEVSAGFDEAQKWFRDVFHRSTERVSILKHWLPRDHVMPQMWIDRVIYDHALSLMRGAASRELLEDYATCERDYETALWLLYAIYDDIMQEGNPYKDQDRVTIGRFIKSTKDRLVRVQKRIERLKTQQQQQTAAQ</sequence>
<feature type="region of interest" description="Disordered" evidence="9">
    <location>
        <begin position="1094"/>
        <end position="1135"/>
    </location>
</feature>
<evidence type="ECO:0000313" key="14">
    <source>
        <dbReference type="EMBL" id="CAE6474785.1"/>
    </source>
</evidence>
<keyword evidence="10" id="KW-1133">Transmembrane helix</keyword>
<evidence type="ECO:0000256" key="9">
    <source>
        <dbReference type="SAM" id="MobiDB-lite"/>
    </source>
</evidence>
<dbReference type="PANTHER" id="PTHR24348:SF22">
    <property type="entry name" value="NON-SPECIFIC SERINE_THREONINE PROTEIN KINASE"/>
    <property type="match status" value="1"/>
</dbReference>
<dbReference type="PROSITE" id="PS51387">
    <property type="entry name" value="FAD_PCMH"/>
    <property type="match status" value="1"/>
</dbReference>
<feature type="region of interest" description="Disordered" evidence="9">
    <location>
        <begin position="1149"/>
        <end position="1186"/>
    </location>
</feature>
<keyword evidence="10" id="KW-0812">Transmembrane</keyword>
<reference evidence="14" key="1">
    <citation type="submission" date="2021-01" db="EMBL/GenBank/DDBJ databases">
        <authorList>
            <person name="Kaushik A."/>
        </authorList>
    </citation>
    <scope>NUCLEOTIDE SEQUENCE</scope>
    <source>
        <strain evidence="14">AG1-1C</strain>
    </source>
</reference>
<dbReference type="InterPro" id="IPR048941">
    <property type="entry name" value="ATG1-like_MIT2"/>
</dbReference>
<dbReference type="InterPro" id="IPR022708">
    <property type="entry name" value="Atg1-like_tMIT"/>
</dbReference>
<dbReference type="SUPFAM" id="SSF56112">
    <property type="entry name" value="Protein kinase-like (PK-like)"/>
    <property type="match status" value="1"/>
</dbReference>
<dbReference type="Pfam" id="PF00069">
    <property type="entry name" value="Pkinase"/>
    <property type="match status" value="1"/>
</dbReference>
<feature type="transmembrane region" description="Helical" evidence="10">
    <location>
        <begin position="1252"/>
        <end position="1275"/>
    </location>
</feature>
<keyword evidence="10" id="KW-0472">Membrane</keyword>
<feature type="coiled-coil region" evidence="8">
    <location>
        <begin position="1391"/>
        <end position="1418"/>
    </location>
</feature>
<dbReference type="GO" id="GO:0004674">
    <property type="term" value="F:protein serine/threonine kinase activity"/>
    <property type="evidence" value="ECO:0007669"/>
    <property type="project" value="UniProtKB-EC"/>
</dbReference>
<dbReference type="Gene3D" id="1.10.510.10">
    <property type="entry name" value="Transferase(Phosphotransferase) domain 1"/>
    <property type="match status" value="1"/>
</dbReference>
<feature type="domain" description="FAD-binding PCMH-type" evidence="13">
    <location>
        <begin position="143"/>
        <end position="327"/>
    </location>
</feature>
<organism evidence="14 15">
    <name type="scientific">Rhizoctonia solani</name>
    <dbReference type="NCBI Taxonomy" id="456999"/>
    <lineage>
        <taxon>Eukaryota</taxon>
        <taxon>Fungi</taxon>
        <taxon>Dikarya</taxon>
        <taxon>Basidiomycota</taxon>
        <taxon>Agaricomycotina</taxon>
        <taxon>Agaricomycetes</taxon>
        <taxon>Cantharellales</taxon>
        <taxon>Ceratobasidiaceae</taxon>
        <taxon>Rhizoctonia</taxon>
    </lineage>
</organism>
<feature type="compositionally biased region" description="Low complexity" evidence="9">
    <location>
        <begin position="1094"/>
        <end position="1109"/>
    </location>
</feature>
<evidence type="ECO:0000256" key="8">
    <source>
        <dbReference type="SAM" id="Coils"/>
    </source>
</evidence>
<dbReference type="GO" id="GO:0005524">
    <property type="term" value="F:ATP binding"/>
    <property type="evidence" value="ECO:0007669"/>
    <property type="project" value="UniProtKB-KW"/>
</dbReference>
<dbReference type="GO" id="GO:0016491">
    <property type="term" value="F:oxidoreductase activity"/>
    <property type="evidence" value="ECO:0007669"/>
    <property type="project" value="InterPro"/>
</dbReference>
<feature type="chain" id="PRO_5034369219" description="non-specific serine/threonine protein kinase" evidence="11">
    <location>
        <begin position="22"/>
        <end position="1419"/>
    </location>
</feature>
<keyword evidence="8" id="KW-0175">Coiled coil</keyword>
<comment type="similarity">
    <text evidence="1">Belongs to the oxygen-dependent FAD-linked oxidoreductase family.</text>
</comment>
<dbReference type="Pfam" id="PF08031">
    <property type="entry name" value="BBE"/>
    <property type="match status" value="1"/>
</dbReference>
<keyword evidence="5" id="KW-0418">Kinase</keyword>
<dbReference type="GO" id="GO:0010506">
    <property type="term" value="P:regulation of autophagy"/>
    <property type="evidence" value="ECO:0007669"/>
    <property type="project" value="InterPro"/>
</dbReference>
<dbReference type="SUPFAM" id="SSF56176">
    <property type="entry name" value="FAD-binding/transporter-associated domain-like"/>
    <property type="match status" value="1"/>
</dbReference>
<proteinExistence type="inferred from homology"/>
<dbReference type="GO" id="GO:0005776">
    <property type="term" value="C:autophagosome"/>
    <property type="evidence" value="ECO:0007669"/>
    <property type="project" value="TreeGrafter"/>
</dbReference>
<dbReference type="GO" id="GO:0005829">
    <property type="term" value="C:cytosol"/>
    <property type="evidence" value="ECO:0007669"/>
    <property type="project" value="TreeGrafter"/>
</dbReference>
<dbReference type="InterPro" id="IPR036318">
    <property type="entry name" value="FAD-bd_PCMH-like_sf"/>
</dbReference>
<dbReference type="GO" id="GO:0034727">
    <property type="term" value="P:piecemeal microautophagy of the nucleus"/>
    <property type="evidence" value="ECO:0007669"/>
    <property type="project" value="TreeGrafter"/>
</dbReference>
<dbReference type="EMBL" id="CAJMWS010001190">
    <property type="protein sequence ID" value="CAE6474785.1"/>
    <property type="molecule type" value="Genomic_DNA"/>
</dbReference>
<protein>
    <recommendedName>
        <fullName evidence="2">non-specific serine/threonine protein kinase</fullName>
        <ecNumber evidence="2">2.7.11.1</ecNumber>
    </recommendedName>
    <alternativeName>
        <fullName evidence="7">Autophagy-related protein 1</fullName>
    </alternativeName>
</protein>